<dbReference type="SUPFAM" id="SSF50978">
    <property type="entry name" value="WD40 repeat-like"/>
    <property type="match status" value="1"/>
</dbReference>
<keyword evidence="4" id="KW-1185">Reference proteome</keyword>
<dbReference type="InterPro" id="IPR015943">
    <property type="entry name" value="WD40/YVTN_repeat-like_dom_sf"/>
</dbReference>
<protein>
    <submittedName>
        <fullName evidence="5">WD_REPEATS_REGION domain-containing protein</fullName>
    </submittedName>
</protein>
<dbReference type="EMBL" id="UXSR01005203">
    <property type="protein sequence ID" value="VDD79608.1"/>
    <property type="molecule type" value="Genomic_DNA"/>
</dbReference>
<proteinExistence type="predicted"/>
<dbReference type="Pfam" id="PF23760">
    <property type="entry name" value="Beta-prop_DCAF12"/>
    <property type="match status" value="1"/>
</dbReference>
<dbReference type="STRING" id="53468.A0A0R3UEY1"/>
<sequence>MNVRKRNARLASVKLKSSYMSYVTSREYGRKGRCIGVDQAPLSDRLPLIWDGRSLPLSYEDKVFASQWISNEELLIGTKCNHFGLLNCRTCKIIDIPLLEETEKIESQEQVCGCGIHAIQKNPSQTFVATGGKNVTTIGVYRLPDLTPECIFQKQHKNCVFDLRWIDDAHLASCSRDSCLALWRLPCADTYLPSLLNHDPGSLITNPRPVPSHASLNTPVGYAISTTPNDRFRALEYLPTRNMLAVVSMSRRFYLYDIDQLFSSHMGTQKPINKMPLLSSDKEAVALRRWPSNPQVVSLATHRSVLLFDIRCRSQIRRMVSRSIKPPSSYHSCVRSLNFSGNILSYGTSAGKVYFYDLVADNHLPSHLDIESQSRQFNSPPCSHFNYSDPSSDDSLPDLASDLGQNNTNGVSEEEGEDTESNEMELSFEFSGDAFPSFRRANIRLATSNSPEMSTLDRRLLVYLQSATPQTEHHQRSLNQIRRAAAALRRRVVNTAIQFTADAVESEENMAVRLSSDEEGNEDESDDGVDLSMPSGSSGIWNQPPLFENSELLQNLGFDTLNWAREGSLPALGTSVAVYTHEYDPTGTRLFTAGGPIGSAFSGNFAVVWD</sequence>
<reference evidence="3 4" key="1">
    <citation type="submission" date="2018-10" db="EMBL/GenBank/DDBJ databases">
        <authorList>
            <consortium name="Pathogen Informatics"/>
        </authorList>
    </citation>
    <scope>NUCLEOTIDE SEQUENCE [LARGE SCALE GENOMIC DNA]</scope>
</reference>
<dbReference type="InterPro" id="IPR001680">
    <property type="entry name" value="WD40_rpt"/>
</dbReference>
<evidence type="ECO:0000256" key="1">
    <source>
        <dbReference type="SAM" id="MobiDB-lite"/>
    </source>
</evidence>
<dbReference type="InterPro" id="IPR036322">
    <property type="entry name" value="WD40_repeat_dom_sf"/>
</dbReference>
<evidence type="ECO:0000259" key="2">
    <source>
        <dbReference type="Pfam" id="PF23760"/>
    </source>
</evidence>
<feature type="region of interest" description="Disordered" evidence="1">
    <location>
        <begin position="373"/>
        <end position="423"/>
    </location>
</feature>
<name>A0A0R3UEY1_MESCO</name>
<feature type="region of interest" description="Disordered" evidence="1">
    <location>
        <begin position="508"/>
        <end position="531"/>
    </location>
</feature>
<gene>
    <name evidence="3" type="ORF">MCOS_LOCUS5611</name>
</gene>
<dbReference type="OrthoDB" id="9610195at2759"/>
<accession>A0A0R3UEY1</accession>
<feature type="compositionally biased region" description="Acidic residues" evidence="1">
    <location>
        <begin position="412"/>
        <end position="423"/>
    </location>
</feature>
<reference evidence="5" key="2">
    <citation type="submission" date="2019-11" db="UniProtKB">
        <authorList>
            <consortium name="WormBaseParasite"/>
        </authorList>
    </citation>
    <scope>IDENTIFICATION</scope>
</reference>
<evidence type="ECO:0000313" key="3">
    <source>
        <dbReference type="EMBL" id="VDD79608.1"/>
    </source>
</evidence>
<dbReference type="WBParaSite" id="MCU_000686-RA">
    <property type="protein sequence ID" value="MCU_000686-RA"/>
    <property type="gene ID" value="MCU_000686"/>
</dbReference>
<evidence type="ECO:0000313" key="4">
    <source>
        <dbReference type="Proteomes" id="UP000267029"/>
    </source>
</evidence>
<dbReference type="Gene3D" id="2.130.10.10">
    <property type="entry name" value="YVTN repeat-like/Quinoprotein amine dehydrogenase"/>
    <property type="match status" value="1"/>
</dbReference>
<evidence type="ECO:0000313" key="5">
    <source>
        <dbReference type="WBParaSite" id="MCU_000686-RA"/>
    </source>
</evidence>
<feature type="compositionally biased region" description="Acidic residues" evidence="1">
    <location>
        <begin position="517"/>
        <end position="529"/>
    </location>
</feature>
<organism evidence="3 4">
    <name type="scientific">Mesocestoides corti</name>
    <name type="common">Flatworm</name>
    <dbReference type="NCBI Taxonomy" id="53468"/>
    <lineage>
        <taxon>Eukaryota</taxon>
        <taxon>Metazoa</taxon>
        <taxon>Spiralia</taxon>
        <taxon>Lophotrochozoa</taxon>
        <taxon>Platyhelminthes</taxon>
        <taxon>Cestoda</taxon>
        <taxon>Eucestoda</taxon>
        <taxon>Cyclophyllidea</taxon>
        <taxon>Mesocestoididae</taxon>
        <taxon>Mesocestoides</taxon>
    </lineage>
</organism>
<dbReference type="InterPro" id="IPR056151">
    <property type="entry name" value="Beta-prop_DCAF12"/>
</dbReference>
<feature type="domain" description="DDB1- and CUL4-associated factor 12 beta-propeller" evidence="2">
    <location>
        <begin position="46"/>
        <end position="368"/>
    </location>
</feature>
<dbReference type="SMART" id="SM00320">
    <property type="entry name" value="WD40"/>
    <property type="match status" value="3"/>
</dbReference>
<dbReference type="Proteomes" id="UP000267029">
    <property type="component" value="Unassembled WGS sequence"/>
</dbReference>
<dbReference type="AlphaFoldDB" id="A0A0R3UEY1"/>